<evidence type="ECO:0000259" key="1">
    <source>
        <dbReference type="Pfam" id="PF06985"/>
    </source>
</evidence>
<name>A0A2N3MZ01_9PEZI</name>
<accession>A0A2N3MZ01</accession>
<feature type="domain" description="Heterokaryon incompatibility" evidence="1">
    <location>
        <begin position="189"/>
        <end position="341"/>
    </location>
</feature>
<protein>
    <recommendedName>
        <fullName evidence="1">Heterokaryon incompatibility domain-containing protein</fullName>
    </recommendedName>
</protein>
<evidence type="ECO:0000313" key="2">
    <source>
        <dbReference type="EMBL" id="PKS05407.1"/>
    </source>
</evidence>
<comment type="caution">
    <text evidence="2">The sequence shown here is derived from an EMBL/GenBank/DDBJ whole genome shotgun (WGS) entry which is preliminary data.</text>
</comment>
<dbReference type="PANTHER" id="PTHR33112:SF9">
    <property type="entry name" value="HETEROKARYON INCOMPATIBILITY DOMAIN-CONTAINING PROTEIN"/>
    <property type="match status" value="1"/>
</dbReference>
<dbReference type="EMBL" id="NLAX01001623">
    <property type="protein sequence ID" value="PKS05407.1"/>
    <property type="molecule type" value="Genomic_DNA"/>
</dbReference>
<keyword evidence="3" id="KW-1185">Reference proteome</keyword>
<sequence>MPPSELDADLGEGLPCRLCFHLDCEKLQAEYTRIRRSAIGLERYKESSKTCTVCGILFRATNHFFPEVAEVASLYEVYLALVDGRSYQFPHDVIILSLKPRTSRDTTNDPVENVVDGWKNRLIQLYSVVDKLTAQVKTWMSQCEENHPNCRTSGRGLLPKRLVQILPGSRPGNCKVRLCESSPSRKAPYVCLSHCWGKHQIIVTTRDNLQLHQNEIRWNDLSTTFQQAIDFSCRLGIEFIWIDSLCIIQDSTLDWEQEAVMMAAYYSNAELTLAATSSEDGTGGLFRKRSKDEQTMEITGHDTWGRPYHLNARIRMDHPFDRKVDEIERFPLMQRGWVYQEHILSKRFLHFGPRELVWECHSQTLCECGTIYREPPSQYATNQVLNVSQYDSILLRDTKKRRQLWYETVENVMDTAFTRITDRLVASAGLVTVLAKGYRGRYLAGLWEDCLIADLCWCVFEGMRPDELKGVPSWSWGSVTGEFLALWCQLDIVDPDTRLEARVVKVDCQPDPPSFTGSLTCGKLVIEGKLLVGELKPSKSERAARSLVMIREGEEQEYFQNGFSFHADDQRLSDVTQTLKVHLLKMNRNFEIV</sequence>
<dbReference type="OrthoDB" id="5362512at2759"/>
<dbReference type="InParanoid" id="A0A2N3MZ01"/>
<dbReference type="PANTHER" id="PTHR33112">
    <property type="entry name" value="DOMAIN PROTEIN, PUTATIVE-RELATED"/>
    <property type="match status" value="1"/>
</dbReference>
<dbReference type="AlphaFoldDB" id="A0A2N3MZ01"/>
<proteinExistence type="predicted"/>
<gene>
    <name evidence="2" type="ORF">jhhlp_008783</name>
</gene>
<reference evidence="2 3" key="1">
    <citation type="journal article" date="2017" name="G3 (Bethesda)">
        <title>First Draft Genome Sequence of the Pathogenic Fungus Lomentospora prolificans (Formerly Scedosporium prolificans).</title>
        <authorList>
            <person name="Luo R."/>
            <person name="Zimin A."/>
            <person name="Workman R."/>
            <person name="Fan Y."/>
            <person name="Pertea G."/>
            <person name="Grossman N."/>
            <person name="Wear M.P."/>
            <person name="Jia B."/>
            <person name="Miller H."/>
            <person name="Casadevall A."/>
            <person name="Timp W."/>
            <person name="Zhang S.X."/>
            <person name="Salzberg S.L."/>
        </authorList>
    </citation>
    <scope>NUCLEOTIDE SEQUENCE [LARGE SCALE GENOMIC DNA]</scope>
    <source>
        <strain evidence="2 3">JHH-5317</strain>
    </source>
</reference>
<dbReference type="InterPro" id="IPR010730">
    <property type="entry name" value="HET"/>
</dbReference>
<evidence type="ECO:0000313" key="3">
    <source>
        <dbReference type="Proteomes" id="UP000233524"/>
    </source>
</evidence>
<dbReference type="Pfam" id="PF06985">
    <property type="entry name" value="HET"/>
    <property type="match status" value="1"/>
</dbReference>
<dbReference type="STRING" id="41688.A0A2N3MZ01"/>
<organism evidence="2 3">
    <name type="scientific">Lomentospora prolificans</name>
    <dbReference type="NCBI Taxonomy" id="41688"/>
    <lineage>
        <taxon>Eukaryota</taxon>
        <taxon>Fungi</taxon>
        <taxon>Dikarya</taxon>
        <taxon>Ascomycota</taxon>
        <taxon>Pezizomycotina</taxon>
        <taxon>Sordariomycetes</taxon>
        <taxon>Hypocreomycetidae</taxon>
        <taxon>Microascales</taxon>
        <taxon>Microascaceae</taxon>
        <taxon>Lomentospora</taxon>
    </lineage>
</organism>
<dbReference type="VEuPathDB" id="FungiDB:jhhlp_008783"/>
<dbReference type="Proteomes" id="UP000233524">
    <property type="component" value="Unassembled WGS sequence"/>
</dbReference>